<feature type="chain" id="PRO_5022981715" evidence="4">
    <location>
        <begin position="36"/>
        <end position="413"/>
    </location>
</feature>
<organism evidence="5 6">
    <name type="scientific">Aquisphaera giovannonii</name>
    <dbReference type="NCBI Taxonomy" id="406548"/>
    <lineage>
        <taxon>Bacteria</taxon>
        <taxon>Pseudomonadati</taxon>
        <taxon>Planctomycetota</taxon>
        <taxon>Planctomycetia</taxon>
        <taxon>Isosphaerales</taxon>
        <taxon>Isosphaeraceae</taxon>
        <taxon>Aquisphaera</taxon>
    </lineage>
</organism>
<evidence type="ECO:0000256" key="3">
    <source>
        <dbReference type="SAM" id="MobiDB-lite"/>
    </source>
</evidence>
<evidence type="ECO:0000313" key="5">
    <source>
        <dbReference type="EMBL" id="QEH38883.1"/>
    </source>
</evidence>
<evidence type="ECO:0000256" key="2">
    <source>
        <dbReference type="ARBA" id="ARBA00022526"/>
    </source>
</evidence>
<dbReference type="GO" id="GO:0017057">
    <property type="term" value="F:6-phosphogluconolactonase activity"/>
    <property type="evidence" value="ECO:0007669"/>
    <property type="project" value="UniProtKB-EC"/>
</dbReference>
<dbReference type="Proteomes" id="UP000324233">
    <property type="component" value="Chromosome"/>
</dbReference>
<feature type="region of interest" description="Disordered" evidence="3">
    <location>
        <begin position="181"/>
        <end position="208"/>
    </location>
</feature>
<dbReference type="PANTHER" id="PTHR30344">
    <property type="entry name" value="6-PHOSPHOGLUCONOLACTONASE-RELATED"/>
    <property type="match status" value="1"/>
</dbReference>
<keyword evidence="4" id="KW-0732">Signal</keyword>
<dbReference type="Gene3D" id="2.130.10.10">
    <property type="entry name" value="YVTN repeat-like/Quinoprotein amine dehydrogenase"/>
    <property type="match status" value="1"/>
</dbReference>
<protein>
    <submittedName>
        <fullName evidence="5">6-phosphogluconolactonase</fullName>
        <ecNumber evidence="5">3.1.1.31</ecNumber>
    </submittedName>
</protein>
<dbReference type="InterPro" id="IPR019405">
    <property type="entry name" value="Lactonase_7-beta_prop"/>
</dbReference>
<keyword evidence="6" id="KW-1185">Reference proteome</keyword>
<gene>
    <name evidence="5" type="primary">pgl_2</name>
    <name evidence="5" type="ORF">OJF2_74930</name>
</gene>
<accession>A0A5B9WEI3</accession>
<dbReference type="EC" id="3.1.1.31" evidence="5"/>
<dbReference type="EMBL" id="CP042997">
    <property type="protein sequence ID" value="QEH38883.1"/>
    <property type="molecule type" value="Genomic_DNA"/>
</dbReference>
<dbReference type="PANTHER" id="PTHR30344:SF1">
    <property type="entry name" value="6-PHOSPHOGLUCONOLACTONASE"/>
    <property type="match status" value="1"/>
</dbReference>
<feature type="signal peptide" evidence="4">
    <location>
        <begin position="1"/>
        <end position="35"/>
    </location>
</feature>
<dbReference type="KEGG" id="agv:OJF2_74930"/>
<evidence type="ECO:0000313" key="6">
    <source>
        <dbReference type="Proteomes" id="UP000324233"/>
    </source>
</evidence>
<dbReference type="FunFam" id="2.130.10.10:FF:000306">
    <property type="entry name" value="3-carboxymuconate cyclase"/>
    <property type="match status" value="1"/>
</dbReference>
<dbReference type="InterPro" id="IPR015943">
    <property type="entry name" value="WD40/YVTN_repeat-like_dom_sf"/>
</dbReference>
<dbReference type="Pfam" id="PF10282">
    <property type="entry name" value="Lactonase"/>
    <property type="match status" value="1"/>
</dbReference>
<evidence type="ECO:0000256" key="1">
    <source>
        <dbReference type="ARBA" id="ARBA00005564"/>
    </source>
</evidence>
<dbReference type="InterPro" id="IPR050282">
    <property type="entry name" value="Cycloisomerase_2"/>
</dbReference>
<evidence type="ECO:0000256" key="4">
    <source>
        <dbReference type="SAM" id="SignalP"/>
    </source>
</evidence>
<dbReference type="SUPFAM" id="SSF51004">
    <property type="entry name" value="C-terminal (heme d1) domain of cytochrome cd1-nitrite reductase"/>
    <property type="match status" value="1"/>
</dbReference>
<feature type="region of interest" description="Disordered" evidence="3">
    <location>
        <begin position="234"/>
        <end position="253"/>
    </location>
</feature>
<name>A0A5B9WEI3_9BACT</name>
<keyword evidence="2" id="KW-0313">Glucose metabolism</keyword>
<dbReference type="GO" id="GO:0006006">
    <property type="term" value="P:glucose metabolic process"/>
    <property type="evidence" value="ECO:0007669"/>
    <property type="project" value="UniProtKB-KW"/>
</dbReference>
<dbReference type="AlphaFoldDB" id="A0A5B9WEI3"/>
<comment type="similarity">
    <text evidence="1">Belongs to the cycloisomerase 2 family.</text>
</comment>
<reference evidence="5 6" key="1">
    <citation type="submission" date="2019-08" db="EMBL/GenBank/DDBJ databases">
        <title>Deep-cultivation of Planctomycetes and their phenomic and genomic characterization uncovers novel biology.</title>
        <authorList>
            <person name="Wiegand S."/>
            <person name="Jogler M."/>
            <person name="Boedeker C."/>
            <person name="Pinto D."/>
            <person name="Vollmers J."/>
            <person name="Rivas-Marin E."/>
            <person name="Kohn T."/>
            <person name="Peeters S.H."/>
            <person name="Heuer A."/>
            <person name="Rast P."/>
            <person name="Oberbeckmann S."/>
            <person name="Bunk B."/>
            <person name="Jeske O."/>
            <person name="Meyerdierks A."/>
            <person name="Storesund J.E."/>
            <person name="Kallscheuer N."/>
            <person name="Luecker S."/>
            <person name="Lage O.M."/>
            <person name="Pohl T."/>
            <person name="Merkel B.J."/>
            <person name="Hornburger P."/>
            <person name="Mueller R.-W."/>
            <person name="Bruemmer F."/>
            <person name="Labrenz M."/>
            <person name="Spormann A.M."/>
            <person name="Op den Camp H."/>
            <person name="Overmann J."/>
            <person name="Amann R."/>
            <person name="Jetten M.S.M."/>
            <person name="Mascher T."/>
            <person name="Medema M.H."/>
            <person name="Devos D.P."/>
            <person name="Kaster A.-K."/>
            <person name="Ovreas L."/>
            <person name="Rohde M."/>
            <person name="Galperin M.Y."/>
            <person name="Jogler C."/>
        </authorList>
    </citation>
    <scope>NUCLEOTIDE SEQUENCE [LARGE SCALE GENOMIC DNA]</scope>
    <source>
        <strain evidence="5 6">OJF2</strain>
    </source>
</reference>
<keyword evidence="5" id="KW-0378">Hydrolase</keyword>
<dbReference type="GO" id="GO:0005829">
    <property type="term" value="C:cytosol"/>
    <property type="evidence" value="ECO:0007669"/>
    <property type="project" value="TreeGrafter"/>
</dbReference>
<proteinExistence type="inferred from homology"/>
<dbReference type="InterPro" id="IPR011048">
    <property type="entry name" value="Haem_d1_sf"/>
</dbReference>
<sequence length="413" mass="43200" precursor="true">MPDSSVNRRPAVWMGSLIRAFASAAAMAAAASAVAGEAPSTASRDEAKGTYWAYVGTYTEGKSPSQGIYLLELDPASGKVTEYGPVANVPNPSFLAIRPGGKELYAVSEVGRFNNKPGGGVTALAIHPITGKLTALNQESSVGEGPCHVAVDRTGKNVLVANYNNGVVACLPIDEAGRLRPASSSIQHEGSSVDRGRQGGPHAHSINVDPSNRFALAADLGLDKVLVYRLDAEKGTLTPNDPPSASVKPGSGPRHLAFHPNGRFVYVISEMGNTLTAFAYDGEKGELKEIEAVSTLPADFRGKSYTADVHVHPSGKFVYGSNRGHDSIAIFAIDQATGKLTPAGHVPTGGKTPRNFAIDPTGSCLLAENQGSDTIVVFRIDASTGGLTRVGEPIKVPMPVCIQMIPRPTQPPE</sequence>
<keyword evidence="2" id="KW-0119">Carbohydrate metabolism</keyword>